<feature type="region of interest" description="Disordered" evidence="6">
    <location>
        <begin position="145"/>
        <end position="214"/>
    </location>
</feature>
<dbReference type="SMART" id="SM00291">
    <property type="entry name" value="ZnF_ZZ"/>
    <property type="match status" value="1"/>
</dbReference>
<dbReference type="InterPro" id="IPR001005">
    <property type="entry name" value="SANT/Myb"/>
</dbReference>
<dbReference type="SMART" id="SM00717">
    <property type="entry name" value="SANT"/>
    <property type="match status" value="1"/>
</dbReference>
<keyword evidence="5" id="KW-0175">Coiled coil</keyword>
<dbReference type="PANTHER" id="PTHR22705">
    <property type="entry name" value="ZINC FINGER, ZZ DOMAIN CONTAINING 3"/>
    <property type="match status" value="1"/>
</dbReference>
<feature type="region of interest" description="Disordered" evidence="6">
    <location>
        <begin position="408"/>
        <end position="497"/>
    </location>
</feature>
<comment type="caution">
    <text evidence="10">The sequence shown here is derived from an EMBL/GenBank/DDBJ whole genome shotgun (WGS) entry which is preliminary data.</text>
</comment>
<dbReference type="OrthoDB" id="424753at2759"/>
<evidence type="ECO:0000256" key="3">
    <source>
        <dbReference type="ARBA" id="ARBA00022833"/>
    </source>
</evidence>
<feature type="region of interest" description="Disordered" evidence="6">
    <location>
        <begin position="243"/>
        <end position="351"/>
    </location>
</feature>
<dbReference type="PROSITE" id="PS50090">
    <property type="entry name" value="MYB_LIKE"/>
    <property type="match status" value="1"/>
</dbReference>
<feature type="compositionally biased region" description="Low complexity" evidence="6">
    <location>
        <begin position="428"/>
        <end position="439"/>
    </location>
</feature>
<feature type="compositionally biased region" description="Polar residues" evidence="6">
    <location>
        <begin position="191"/>
        <end position="214"/>
    </location>
</feature>
<dbReference type="InterPro" id="IPR000433">
    <property type="entry name" value="Znf_ZZ"/>
</dbReference>
<evidence type="ECO:0000256" key="1">
    <source>
        <dbReference type="ARBA" id="ARBA00022723"/>
    </source>
</evidence>
<dbReference type="InterPro" id="IPR043145">
    <property type="entry name" value="Znf_ZZ_sf"/>
</dbReference>
<evidence type="ECO:0000259" key="8">
    <source>
        <dbReference type="PROSITE" id="PS50135"/>
    </source>
</evidence>
<feature type="domain" description="ZZ-type" evidence="8">
    <location>
        <begin position="552"/>
        <end position="612"/>
    </location>
</feature>
<keyword evidence="11" id="KW-1185">Reference proteome</keyword>
<dbReference type="PROSITE" id="PS50135">
    <property type="entry name" value="ZF_ZZ_2"/>
    <property type="match status" value="1"/>
</dbReference>
<dbReference type="Gene3D" id="1.10.10.60">
    <property type="entry name" value="Homeodomain-like"/>
    <property type="match status" value="1"/>
</dbReference>
<feature type="compositionally biased region" description="Acidic residues" evidence="6">
    <location>
        <begin position="311"/>
        <end position="322"/>
    </location>
</feature>
<dbReference type="PANTHER" id="PTHR22705:SF0">
    <property type="entry name" value="ZZ-TYPE ZINC FINGER-CONTAINING PROTEIN 3"/>
    <property type="match status" value="1"/>
</dbReference>
<reference evidence="10" key="1">
    <citation type="submission" date="2022-07" db="EMBL/GenBank/DDBJ databases">
        <title>Phylogenomic reconstructions and comparative analyses of Kickxellomycotina fungi.</title>
        <authorList>
            <person name="Reynolds N.K."/>
            <person name="Stajich J.E."/>
            <person name="Barry K."/>
            <person name="Grigoriev I.V."/>
            <person name="Crous P."/>
            <person name="Smith M.E."/>
        </authorList>
    </citation>
    <scope>NUCLEOTIDE SEQUENCE</scope>
    <source>
        <strain evidence="10">BCRC 34489</strain>
    </source>
</reference>
<evidence type="ECO:0000313" key="10">
    <source>
        <dbReference type="EMBL" id="KAJ2784600.1"/>
    </source>
</evidence>
<evidence type="ECO:0000259" key="7">
    <source>
        <dbReference type="PROSITE" id="PS50090"/>
    </source>
</evidence>
<evidence type="ECO:0000256" key="2">
    <source>
        <dbReference type="ARBA" id="ARBA00022771"/>
    </source>
</evidence>
<dbReference type="CDD" id="cd00167">
    <property type="entry name" value="SANT"/>
    <property type="match status" value="1"/>
</dbReference>
<dbReference type="InterPro" id="IPR017930">
    <property type="entry name" value="Myb_dom"/>
</dbReference>
<feature type="compositionally biased region" description="Acidic residues" evidence="6">
    <location>
        <begin position="455"/>
        <end position="476"/>
    </location>
</feature>
<feature type="compositionally biased region" description="Polar residues" evidence="6">
    <location>
        <begin position="415"/>
        <end position="427"/>
    </location>
</feature>
<evidence type="ECO:0000256" key="6">
    <source>
        <dbReference type="SAM" id="MobiDB-lite"/>
    </source>
</evidence>
<evidence type="ECO:0008006" key="12">
    <source>
        <dbReference type="Google" id="ProtNLM"/>
    </source>
</evidence>
<feature type="domain" description="HTH myb-type" evidence="9">
    <location>
        <begin position="348"/>
        <end position="401"/>
    </location>
</feature>
<dbReference type="Gene3D" id="3.30.60.90">
    <property type="match status" value="1"/>
</dbReference>
<feature type="coiled-coil region" evidence="5">
    <location>
        <begin position="35"/>
        <end position="62"/>
    </location>
</feature>
<evidence type="ECO:0000256" key="4">
    <source>
        <dbReference type="PROSITE-ProRule" id="PRU00228"/>
    </source>
</evidence>
<gene>
    <name evidence="10" type="ORF">GGI15_002213</name>
</gene>
<feature type="compositionally biased region" description="Low complexity" evidence="6">
    <location>
        <begin position="146"/>
        <end position="157"/>
    </location>
</feature>
<dbReference type="SUPFAM" id="SSF57850">
    <property type="entry name" value="RING/U-box"/>
    <property type="match status" value="1"/>
</dbReference>
<dbReference type="EMBL" id="JANBUM010000110">
    <property type="protein sequence ID" value="KAJ2784600.1"/>
    <property type="molecule type" value="Genomic_DNA"/>
</dbReference>
<keyword evidence="1" id="KW-0479">Metal-binding</keyword>
<sequence length="632" mass="69588">MARSSHSPGTEATQIDELEDILHNNEEYMLVYRSIVALKSQLERAKSDIDVLTRTRERALAQPYDYVQSLVSKEEPAAPTEQTVVDVPQIYIEPYIASADSAAIDSYIRCIQEMVESEQMQAIATGGTLSKQAIAATHTLQQLNISTGSTSTSRSGRYALKQRRQQQQQQKQKQHIQSNVRANSAWHGPLTGNTAVATPEQSPNHQPPATVSMTGGKNNAINTPTTAVASTALAQSSVVPQISRANTEPVHRSMTDSIPGTPNSRGRSQKTLTPQILESFRRRASEDTQSTSTKDVRRSMSRDFGGHGSGEDIDYDGEDKDDDAPRQTKRKSAALDPTKPKPASYNVPWSDEEQQRLEQLLIEFPEEEVANSRWRKISEALGTRSMRQVASRVQKYFIKLAKAGLPVPGRVPNADSWSVVSRNHSTTPSGPSSKKAGGSRNSSKRKYVDFTSSGEDSEEDGDIEIDLDDDNDEDEGGGSQAFGMAVPYDRKGKQADRSGNSGDAFEFYGTNGFHLEAGSSSFDNHTSLDPSEVSQGVQFHQTSALRSAKSVHLGYRCDSCLAEPIVGIRWHCLECRGAHTVDLCDECREEASFETTWHSLSHNFHAVRDAEMEPYYANEVASSALREYSYLA</sequence>
<dbReference type="PROSITE" id="PS51294">
    <property type="entry name" value="HTH_MYB"/>
    <property type="match status" value="1"/>
</dbReference>
<dbReference type="InterPro" id="IPR037830">
    <property type="entry name" value="ZZZ3"/>
</dbReference>
<protein>
    <recommendedName>
        <fullName evidence="12">ZZ-type zinc finger-containing protein 3</fullName>
    </recommendedName>
</protein>
<dbReference type="Pfam" id="PF00249">
    <property type="entry name" value="Myb_DNA-binding"/>
    <property type="match status" value="1"/>
</dbReference>
<feature type="compositionally biased region" description="Basic and acidic residues" evidence="6">
    <location>
        <begin position="294"/>
        <end position="305"/>
    </location>
</feature>
<dbReference type="Pfam" id="PF00569">
    <property type="entry name" value="ZZ"/>
    <property type="match status" value="1"/>
</dbReference>
<name>A0A9W8LLA0_9FUNG</name>
<keyword evidence="2 4" id="KW-0863">Zinc-finger</keyword>
<dbReference type="Proteomes" id="UP001140172">
    <property type="component" value="Unassembled WGS sequence"/>
</dbReference>
<feature type="domain" description="Myb-like" evidence="7">
    <location>
        <begin position="341"/>
        <end position="397"/>
    </location>
</feature>
<keyword evidence="3" id="KW-0862">Zinc</keyword>
<feature type="compositionally biased region" description="Polar residues" evidence="6">
    <location>
        <begin position="255"/>
        <end position="276"/>
    </location>
</feature>
<dbReference type="AlphaFoldDB" id="A0A9W8LLA0"/>
<dbReference type="SUPFAM" id="SSF46689">
    <property type="entry name" value="Homeodomain-like"/>
    <property type="match status" value="1"/>
</dbReference>
<evidence type="ECO:0000259" key="9">
    <source>
        <dbReference type="PROSITE" id="PS51294"/>
    </source>
</evidence>
<organism evidence="10 11">
    <name type="scientific">Coemansia interrupta</name>
    <dbReference type="NCBI Taxonomy" id="1126814"/>
    <lineage>
        <taxon>Eukaryota</taxon>
        <taxon>Fungi</taxon>
        <taxon>Fungi incertae sedis</taxon>
        <taxon>Zoopagomycota</taxon>
        <taxon>Kickxellomycotina</taxon>
        <taxon>Kickxellomycetes</taxon>
        <taxon>Kickxellales</taxon>
        <taxon>Kickxellaceae</taxon>
        <taxon>Coemansia</taxon>
    </lineage>
</organism>
<dbReference type="GO" id="GO:0008270">
    <property type="term" value="F:zinc ion binding"/>
    <property type="evidence" value="ECO:0007669"/>
    <property type="project" value="UniProtKB-KW"/>
</dbReference>
<proteinExistence type="predicted"/>
<evidence type="ECO:0000313" key="11">
    <source>
        <dbReference type="Proteomes" id="UP001140172"/>
    </source>
</evidence>
<dbReference type="InterPro" id="IPR009057">
    <property type="entry name" value="Homeodomain-like_sf"/>
</dbReference>
<accession>A0A9W8LLA0</accession>
<evidence type="ECO:0000256" key="5">
    <source>
        <dbReference type="SAM" id="Coils"/>
    </source>
</evidence>